<dbReference type="Pfam" id="PF08299">
    <property type="entry name" value="Bac_DnaA_C"/>
    <property type="match status" value="1"/>
</dbReference>
<dbReference type="InterPro" id="IPR027417">
    <property type="entry name" value="P-loop_NTPase"/>
</dbReference>
<reference evidence="2" key="1">
    <citation type="submission" date="2019-08" db="EMBL/GenBank/DDBJ databases">
        <authorList>
            <person name="Kucharzyk K."/>
            <person name="Murdoch R.W."/>
            <person name="Higgins S."/>
            <person name="Loffler F."/>
        </authorList>
    </citation>
    <scope>NUCLEOTIDE SEQUENCE</scope>
</reference>
<dbReference type="InterPro" id="IPR013159">
    <property type="entry name" value="DnaA_C"/>
</dbReference>
<proteinExistence type="predicted"/>
<dbReference type="AlphaFoldDB" id="A0A645GP69"/>
<dbReference type="GO" id="GO:0005524">
    <property type="term" value="F:ATP binding"/>
    <property type="evidence" value="ECO:0007669"/>
    <property type="project" value="InterPro"/>
</dbReference>
<comment type="caution">
    <text evidence="2">The sequence shown here is derived from an EMBL/GenBank/DDBJ whole genome shotgun (WGS) entry which is preliminary data.</text>
</comment>
<dbReference type="InterPro" id="IPR010921">
    <property type="entry name" value="Trp_repressor/repl_initiator"/>
</dbReference>
<feature type="domain" description="Chromosomal replication initiator DnaA C-terminal" evidence="1">
    <location>
        <begin position="110"/>
        <end position="179"/>
    </location>
</feature>
<name>A0A645GP69_9ZZZZ</name>
<sequence length="202" mass="23782">MEQRLLSRFEWGITVDIKPPDYETRTAILMRKAQLLVRRDDNILPIQNEVYHYIASKVTSDIRKLEGALRKVIMYAEFNREGMKLSKIDLALAEKALENYLNDAKPKALTPAYIIDMVCRQFDIKPEEIKGKQKNREFAYPRQIAMYILRNVTELSYTKIADYFEKKDHTTVIYAVDKIAQQMDEDVETKNVIEDLIMRIKQ</sequence>
<dbReference type="SUPFAM" id="SSF52540">
    <property type="entry name" value="P-loop containing nucleoside triphosphate hydrolases"/>
    <property type="match status" value="1"/>
</dbReference>
<accession>A0A645GP69</accession>
<dbReference type="CDD" id="cd06571">
    <property type="entry name" value="Bac_DnaA_C"/>
    <property type="match status" value="1"/>
</dbReference>
<evidence type="ECO:0000259" key="1">
    <source>
        <dbReference type="SMART" id="SM00760"/>
    </source>
</evidence>
<dbReference type="GO" id="GO:0006270">
    <property type="term" value="P:DNA replication initiation"/>
    <property type="evidence" value="ECO:0007669"/>
    <property type="project" value="InterPro"/>
</dbReference>
<dbReference type="InterPro" id="IPR018312">
    <property type="entry name" value="Chromosome_initiator_DnaA_CS"/>
</dbReference>
<dbReference type="Gene3D" id="1.10.8.60">
    <property type="match status" value="1"/>
</dbReference>
<dbReference type="EMBL" id="VSSQ01074696">
    <property type="protein sequence ID" value="MPN25493.1"/>
    <property type="molecule type" value="Genomic_DNA"/>
</dbReference>
<dbReference type="SUPFAM" id="SSF48295">
    <property type="entry name" value="TrpR-like"/>
    <property type="match status" value="1"/>
</dbReference>
<dbReference type="PANTHER" id="PTHR30050:SF2">
    <property type="entry name" value="CHROMOSOMAL REPLICATION INITIATOR PROTEIN DNAA"/>
    <property type="match status" value="1"/>
</dbReference>
<gene>
    <name evidence="2" type="primary">dnaA_72</name>
    <name evidence="2" type="ORF">SDC9_172904</name>
</gene>
<evidence type="ECO:0000313" key="2">
    <source>
        <dbReference type="EMBL" id="MPN25493.1"/>
    </source>
</evidence>
<dbReference type="GO" id="GO:0005886">
    <property type="term" value="C:plasma membrane"/>
    <property type="evidence" value="ECO:0007669"/>
    <property type="project" value="TreeGrafter"/>
</dbReference>
<dbReference type="PANTHER" id="PTHR30050">
    <property type="entry name" value="CHROMOSOMAL REPLICATION INITIATOR PROTEIN DNAA"/>
    <property type="match status" value="1"/>
</dbReference>
<organism evidence="2">
    <name type="scientific">bioreactor metagenome</name>
    <dbReference type="NCBI Taxonomy" id="1076179"/>
    <lineage>
        <taxon>unclassified sequences</taxon>
        <taxon>metagenomes</taxon>
        <taxon>ecological metagenomes</taxon>
    </lineage>
</organism>
<dbReference type="SMART" id="SM00760">
    <property type="entry name" value="Bac_DnaA_C"/>
    <property type="match status" value="1"/>
</dbReference>
<dbReference type="GO" id="GO:0003688">
    <property type="term" value="F:DNA replication origin binding"/>
    <property type="evidence" value="ECO:0007669"/>
    <property type="project" value="InterPro"/>
</dbReference>
<dbReference type="Gene3D" id="1.10.1750.10">
    <property type="match status" value="1"/>
</dbReference>
<dbReference type="GO" id="GO:0006275">
    <property type="term" value="P:regulation of DNA replication"/>
    <property type="evidence" value="ECO:0007669"/>
    <property type="project" value="InterPro"/>
</dbReference>
<protein>
    <submittedName>
        <fullName evidence="2">Chromosomal replication initiator protein DnaA</fullName>
    </submittedName>
</protein>
<dbReference type="PROSITE" id="PS01008">
    <property type="entry name" value="DNAA"/>
    <property type="match status" value="1"/>
</dbReference>